<name>A0AAD5VUC1_9AGAR</name>
<proteinExistence type="predicted"/>
<dbReference type="Proteomes" id="UP001213000">
    <property type="component" value="Unassembled WGS sequence"/>
</dbReference>
<protein>
    <submittedName>
        <fullName evidence="2">Uncharacterized protein</fullName>
    </submittedName>
</protein>
<dbReference type="AlphaFoldDB" id="A0AAD5VUC1"/>
<sequence length="255" mass="25628">MFHDLPAPVNPPAAANPPAPVNPAPTNPANPSPTAVANPAPVSGSAGATPSAGASSGATNASPSTGPSPTGTGAGTGSGSSAQPIPSSGESMETVGATDPRIQYHGQWTTVGSTCAANGRQTTHATDSFTITIPSASRIYLDMDRSTGVSYDIYVNGSVSTVSPNPNAETCIYEEVPLSSSSSSNVNVTVVVLGTTTQSMKRQVGGWDCQLNSIIVMHSGSSGGPPTNDAVKAQQFKTLWLGLGAILLIGFDLVF</sequence>
<feature type="region of interest" description="Disordered" evidence="1">
    <location>
        <begin position="1"/>
        <end position="94"/>
    </location>
</feature>
<feature type="compositionally biased region" description="Pro residues" evidence="1">
    <location>
        <begin position="8"/>
        <end position="31"/>
    </location>
</feature>
<evidence type="ECO:0000256" key="1">
    <source>
        <dbReference type="SAM" id="MobiDB-lite"/>
    </source>
</evidence>
<accession>A0AAD5VUC1</accession>
<evidence type="ECO:0000313" key="2">
    <source>
        <dbReference type="EMBL" id="KAJ3570059.1"/>
    </source>
</evidence>
<comment type="caution">
    <text evidence="2">The sequence shown here is derived from an EMBL/GenBank/DDBJ whole genome shotgun (WGS) entry which is preliminary data.</text>
</comment>
<keyword evidence="3" id="KW-1185">Reference proteome</keyword>
<evidence type="ECO:0000313" key="3">
    <source>
        <dbReference type="Proteomes" id="UP001213000"/>
    </source>
</evidence>
<reference evidence="2" key="1">
    <citation type="submission" date="2022-07" db="EMBL/GenBank/DDBJ databases">
        <title>Genome Sequence of Leucocoprinus birnbaumii.</title>
        <authorList>
            <person name="Buettner E."/>
        </authorList>
    </citation>
    <scope>NUCLEOTIDE SEQUENCE</scope>
    <source>
        <strain evidence="2">VT141</strain>
    </source>
</reference>
<organism evidence="2 3">
    <name type="scientific">Leucocoprinus birnbaumii</name>
    <dbReference type="NCBI Taxonomy" id="56174"/>
    <lineage>
        <taxon>Eukaryota</taxon>
        <taxon>Fungi</taxon>
        <taxon>Dikarya</taxon>
        <taxon>Basidiomycota</taxon>
        <taxon>Agaricomycotina</taxon>
        <taxon>Agaricomycetes</taxon>
        <taxon>Agaricomycetidae</taxon>
        <taxon>Agaricales</taxon>
        <taxon>Agaricineae</taxon>
        <taxon>Agaricaceae</taxon>
        <taxon>Leucocoprinus</taxon>
    </lineage>
</organism>
<dbReference type="EMBL" id="JANIEX010000256">
    <property type="protein sequence ID" value="KAJ3570059.1"/>
    <property type="molecule type" value="Genomic_DNA"/>
</dbReference>
<gene>
    <name evidence="2" type="ORF">NP233_g4650</name>
</gene>
<feature type="compositionally biased region" description="Low complexity" evidence="1">
    <location>
        <begin position="32"/>
        <end position="71"/>
    </location>
</feature>